<sequence length="73" mass="7489">MFGMAVNSAKLFFAGKLFKDNPTVVRLLLTGFGAGAAAGIAVGLVAPIWIAVPVAGAVAGFLQPILLKDVKYN</sequence>
<dbReference type="EMBL" id="PZZL01000033">
    <property type="protein sequence ID" value="PTM45158.1"/>
    <property type="molecule type" value="Genomic_DNA"/>
</dbReference>
<name>A0A2T4YP28_9HYPH</name>
<dbReference type="Proteomes" id="UP000241808">
    <property type="component" value="Unassembled WGS sequence"/>
</dbReference>
<comment type="caution">
    <text evidence="2">The sequence shown here is derived from an EMBL/GenBank/DDBJ whole genome shotgun (WGS) entry which is preliminary data.</text>
</comment>
<evidence type="ECO:0000313" key="3">
    <source>
        <dbReference type="Proteomes" id="UP000241808"/>
    </source>
</evidence>
<organism evidence="2 3">
    <name type="scientific">Phreatobacter oligotrophus</name>
    <dbReference type="NCBI Taxonomy" id="1122261"/>
    <lineage>
        <taxon>Bacteria</taxon>
        <taxon>Pseudomonadati</taxon>
        <taxon>Pseudomonadota</taxon>
        <taxon>Alphaproteobacteria</taxon>
        <taxon>Hyphomicrobiales</taxon>
        <taxon>Phreatobacteraceae</taxon>
        <taxon>Phreatobacter</taxon>
    </lineage>
</organism>
<gene>
    <name evidence="2" type="ORF">C8P69_1331</name>
</gene>
<feature type="transmembrane region" description="Helical" evidence="1">
    <location>
        <begin position="48"/>
        <end position="67"/>
    </location>
</feature>
<feature type="transmembrane region" description="Helical" evidence="1">
    <location>
        <begin position="24"/>
        <end position="42"/>
    </location>
</feature>
<reference evidence="2 3" key="1">
    <citation type="submission" date="2018-04" db="EMBL/GenBank/DDBJ databases">
        <title>Genomic Encyclopedia of Archaeal and Bacterial Type Strains, Phase II (KMG-II): from individual species to whole genera.</title>
        <authorList>
            <person name="Goeker M."/>
        </authorList>
    </citation>
    <scope>NUCLEOTIDE SEQUENCE [LARGE SCALE GENOMIC DNA]</scope>
    <source>
        <strain evidence="2 3">DSM 25521</strain>
    </source>
</reference>
<keyword evidence="1" id="KW-0812">Transmembrane</keyword>
<evidence type="ECO:0000256" key="1">
    <source>
        <dbReference type="SAM" id="Phobius"/>
    </source>
</evidence>
<accession>A0A2T4YP28</accession>
<keyword evidence="1" id="KW-1133">Transmembrane helix</keyword>
<evidence type="ECO:0000313" key="2">
    <source>
        <dbReference type="EMBL" id="PTM45158.1"/>
    </source>
</evidence>
<keyword evidence="1" id="KW-0472">Membrane</keyword>
<dbReference type="AlphaFoldDB" id="A0A2T4YP28"/>
<protein>
    <submittedName>
        <fullName evidence="2">Uncharacterized protein</fullName>
    </submittedName>
</protein>
<dbReference type="RefSeq" id="WP_108179722.1">
    <property type="nucleotide sequence ID" value="NZ_PZZL01000033.1"/>
</dbReference>
<keyword evidence="3" id="KW-1185">Reference proteome</keyword>
<proteinExistence type="predicted"/>